<evidence type="ECO:0000313" key="1">
    <source>
        <dbReference type="EMBL" id="EAZ93613.1"/>
    </source>
</evidence>
<accession>A3III1</accession>
<dbReference type="AlphaFoldDB" id="A3III1"/>
<comment type="caution">
    <text evidence="1">The sequence shown here is derived from an EMBL/GenBank/DDBJ whole genome shotgun (WGS) entry which is preliminary data.</text>
</comment>
<reference evidence="1 2" key="1">
    <citation type="submission" date="2007-03" db="EMBL/GenBank/DDBJ databases">
        <authorList>
            <person name="Stal L."/>
            <person name="Ferriera S."/>
            <person name="Johnson J."/>
            <person name="Kravitz S."/>
            <person name="Beeson K."/>
            <person name="Sutton G."/>
            <person name="Rogers Y.-H."/>
            <person name="Friedman R."/>
            <person name="Frazier M."/>
            <person name="Venter J.C."/>
        </authorList>
    </citation>
    <scope>NUCLEOTIDE SEQUENCE [LARGE SCALE GENOMIC DNA]</scope>
    <source>
        <strain evidence="1 2">CCY0110</strain>
    </source>
</reference>
<protein>
    <submittedName>
        <fullName evidence="1">Uncharacterized protein</fullName>
    </submittedName>
</protein>
<proteinExistence type="predicted"/>
<dbReference type="EMBL" id="AAXW01000002">
    <property type="protein sequence ID" value="EAZ93613.1"/>
    <property type="molecule type" value="Genomic_DNA"/>
</dbReference>
<sequence length="23" mass="2533">MVKNSIWTKISLCNFLVGCESCG</sequence>
<evidence type="ECO:0000313" key="2">
    <source>
        <dbReference type="Proteomes" id="UP000003781"/>
    </source>
</evidence>
<organism evidence="1 2">
    <name type="scientific">Crocosphaera chwakensis CCY0110</name>
    <dbReference type="NCBI Taxonomy" id="391612"/>
    <lineage>
        <taxon>Bacteria</taxon>
        <taxon>Bacillati</taxon>
        <taxon>Cyanobacteriota</taxon>
        <taxon>Cyanophyceae</taxon>
        <taxon>Oscillatoriophycideae</taxon>
        <taxon>Chroococcales</taxon>
        <taxon>Aphanothecaceae</taxon>
        <taxon>Crocosphaera</taxon>
        <taxon>Crocosphaera chwakensis</taxon>
    </lineage>
</organism>
<dbReference type="Proteomes" id="UP000003781">
    <property type="component" value="Unassembled WGS sequence"/>
</dbReference>
<gene>
    <name evidence="1" type="ORF">CY0110_17497</name>
</gene>
<keyword evidence="2" id="KW-1185">Reference proteome</keyword>
<name>A3III1_9CHRO</name>